<dbReference type="EMBL" id="BLIN01000002">
    <property type="protein sequence ID" value="GFE05034.1"/>
    <property type="molecule type" value="Genomic_DNA"/>
</dbReference>
<dbReference type="PANTHER" id="PTHR23419:SF8">
    <property type="entry name" value="FI09726P"/>
    <property type="match status" value="1"/>
</dbReference>
<dbReference type="AlphaFoldDB" id="A0A640S277"/>
<dbReference type="GO" id="GO:0010038">
    <property type="term" value="P:response to metal ion"/>
    <property type="evidence" value="ECO:0007669"/>
    <property type="project" value="InterPro"/>
</dbReference>
<dbReference type="PANTHER" id="PTHR23419">
    <property type="entry name" value="DIVALENT CATION TOLERANCE CUTA-RELATED"/>
    <property type="match status" value="1"/>
</dbReference>
<dbReference type="InterPro" id="IPR011322">
    <property type="entry name" value="N-reg_PII-like_a/b"/>
</dbReference>
<dbReference type="Proteomes" id="UP000435837">
    <property type="component" value="Unassembled WGS sequence"/>
</dbReference>
<organism evidence="2 3">
    <name type="scientific">Streptomyces caniferus</name>
    <dbReference type="NCBI Taxonomy" id="285557"/>
    <lineage>
        <taxon>Bacteria</taxon>
        <taxon>Bacillati</taxon>
        <taxon>Actinomycetota</taxon>
        <taxon>Actinomycetes</taxon>
        <taxon>Kitasatosporales</taxon>
        <taxon>Streptomycetaceae</taxon>
        <taxon>Streptomyces</taxon>
    </lineage>
</organism>
<proteinExistence type="inferred from homology"/>
<comment type="similarity">
    <text evidence="1">Belongs to the CutA family.</text>
</comment>
<dbReference type="Pfam" id="PF03091">
    <property type="entry name" value="CutA1"/>
    <property type="match status" value="1"/>
</dbReference>
<reference evidence="2 3" key="1">
    <citation type="submission" date="2019-12" db="EMBL/GenBank/DDBJ databases">
        <title>Whole genome shotgun sequence of Streptomyces caniferus NBRC 15389.</title>
        <authorList>
            <person name="Ichikawa N."/>
            <person name="Kimura A."/>
            <person name="Kitahashi Y."/>
            <person name="Komaki H."/>
            <person name="Tamura T."/>
        </authorList>
    </citation>
    <scope>NUCLEOTIDE SEQUENCE [LARGE SCALE GENOMIC DNA]</scope>
    <source>
        <strain evidence="2 3">NBRC 15389</strain>
    </source>
</reference>
<sequence length="116" mass="13082">MPLRRYSRRMTDFLQVSTATETREAAVKLAQSVVSARLAAGAQIVGPVGSVFWHQGEFGSGEEWQLLIKVRADRYDEVEKHLLEHHPWRNPEVSAVRIVAGAEAYLHWLETTTAPD</sequence>
<dbReference type="GO" id="GO:0005507">
    <property type="term" value="F:copper ion binding"/>
    <property type="evidence" value="ECO:0007669"/>
    <property type="project" value="TreeGrafter"/>
</dbReference>
<dbReference type="InterPro" id="IPR004323">
    <property type="entry name" value="Ion_tolerance_CutA"/>
</dbReference>
<evidence type="ECO:0000313" key="3">
    <source>
        <dbReference type="Proteomes" id="UP000435837"/>
    </source>
</evidence>
<gene>
    <name evidence="2" type="primary">cutA_1</name>
    <name evidence="2" type="ORF">Scani_13020</name>
</gene>
<dbReference type="InterPro" id="IPR015867">
    <property type="entry name" value="N-reg_PII/ATP_PRibTrfase_C"/>
</dbReference>
<evidence type="ECO:0000313" key="2">
    <source>
        <dbReference type="EMBL" id="GFE05034.1"/>
    </source>
</evidence>
<dbReference type="Gene3D" id="3.30.70.120">
    <property type="match status" value="1"/>
</dbReference>
<protein>
    <submittedName>
        <fullName evidence="2">Divalent cation tolerance protein</fullName>
    </submittedName>
</protein>
<comment type="caution">
    <text evidence="2">The sequence shown here is derived from an EMBL/GenBank/DDBJ whole genome shotgun (WGS) entry which is preliminary data.</text>
</comment>
<name>A0A640S277_9ACTN</name>
<dbReference type="SUPFAM" id="SSF54913">
    <property type="entry name" value="GlnB-like"/>
    <property type="match status" value="1"/>
</dbReference>
<accession>A0A640S277</accession>
<evidence type="ECO:0000256" key="1">
    <source>
        <dbReference type="ARBA" id="ARBA00010169"/>
    </source>
</evidence>